<proteinExistence type="predicted"/>
<organism evidence="1">
    <name type="scientific">Anguilla anguilla</name>
    <name type="common">European freshwater eel</name>
    <name type="synonym">Muraena anguilla</name>
    <dbReference type="NCBI Taxonomy" id="7936"/>
    <lineage>
        <taxon>Eukaryota</taxon>
        <taxon>Metazoa</taxon>
        <taxon>Chordata</taxon>
        <taxon>Craniata</taxon>
        <taxon>Vertebrata</taxon>
        <taxon>Euteleostomi</taxon>
        <taxon>Actinopterygii</taxon>
        <taxon>Neopterygii</taxon>
        <taxon>Teleostei</taxon>
        <taxon>Anguilliformes</taxon>
        <taxon>Anguillidae</taxon>
        <taxon>Anguilla</taxon>
    </lineage>
</organism>
<protein>
    <submittedName>
        <fullName evidence="1">Uncharacterized protein</fullName>
    </submittedName>
</protein>
<reference evidence="1" key="2">
    <citation type="journal article" date="2015" name="Fish Shellfish Immunol.">
        <title>Early steps in the European eel (Anguilla anguilla)-Vibrio vulnificus interaction in the gills: Role of the RtxA13 toxin.</title>
        <authorList>
            <person name="Callol A."/>
            <person name="Pajuelo D."/>
            <person name="Ebbesson L."/>
            <person name="Teles M."/>
            <person name="MacKenzie S."/>
            <person name="Amaro C."/>
        </authorList>
    </citation>
    <scope>NUCLEOTIDE SEQUENCE</scope>
</reference>
<reference evidence="1" key="1">
    <citation type="submission" date="2014-11" db="EMBL/GenBank/DDBJ databases">
        <authorList>
            <person name="Amaro Gonzalez C."/>
        </authorList>
    </citation>
    <scope>NUCLEOTIDE SEQUENCE</scope>
</reference>
<name>A0A0E9TZE3_ANGAN</name>
<sequence>MHGTLQGGQNLYRNSLSHPLHVLVQWTSLRILEDGGQQRG</sequence>
<dbReference type="AlphaFoldDB" id="A0A0E9TZE3"/>
<dbReference type="EMBL" id="GBXM01049538">
    <property type="protein sequence ID" value="JAH59039.1"/>
    <property type="molecule type" value="Transcribed_RNA"/>
</dbReference>
<accession>A0A0E9TZE3</accession>
<evidence type="ECO:0000313" key="1">
    <source>
        <dbReference type="EMBL" id="JAH59039.1"/>
    </source>
</evidence>